<accession>A0AAE1LS61</accession>
<protein>
    <submittedName>
        <fullName evidence="2">Nicotinate-nucleotide--dimethylbenzimidazole phosphoribosyltransferase</fullName>
    </submittedName>
</protein>
<keyword evidence="3" id="KW-1185">Reference proteome</keyword>
<organism evidence="2 3">
    <name type="scientific">Frankliniella fusca</name>
    <dbReference type="NCBI Taxonomy" id="407009"/>
    <lineage>
        <taxon>Eukaryota</taxon>
        <taxon>Metazoa</taxon>
        <taxon>Ecdysozoa</taxon>
        <taxon>Arthropoda</taxon>
        <taxon>Hexapoda</taxon>
        <taxon>Insecta</taxon>
        <taxon>Pterygota</taxon>
        <taxon>Neoptera</taxon>
        <taxon>Paraneoptera</taxon>
        <taxon>Thysanoptera</taxon>
        <taxon>Terebrantia</taxon>
        <taxon>Thripoidea</taxon>
        <taxon>Thripidae</taxon>
        <taxon>Frankliniella</taxon>
    </lineage>
</organism>
<dbReference type="Proteomes" id="UP001219518">
    <property type="component" value="Unassembled WGS sequence"/>
</dbReference>
<gene>
    <name evidence="2" type="ORF">KUF71_019606</name>
</gene>
<dbReference type="PANTHER" id="PTHR31912">
    <property type="entry name" value="IP13529P"/>
    <property type="match status" value="1"/>
</dbReference>
<feature type="compositionally biased region" description="Acidic residues" evidence="1">
    <location>
        <begin position="465"/>
        <end position="483"/>
    </location>
</feature>
<dbReference type="EMBL" id="JAHWGI010001403">
    <property type="protein sequence ID" value="KAK3929765.1"/>
    <property type="molecule type" value="Genomic_DNA"/>
</dbReference>
<reference evidence="2" key="2">
    <citation type="journal article" date="2023" name="BMC Genomics">
        <title>Pest status, molecular evolution, and epigenetic factors derived from the genome assembly of Frankliniella fusca, a thysanopteran phytovirus vector.</title>
        <authorList>
            <person name="Catto M.A."/>
            <person name="Labadie P.E."/>
            <person name="Jacobson A.L."/>
            <person name="Kennedy G.G."/>
            <person name="Srinivasan R."/>
            <person name="Hunt B.G."/>
        </authorList>
    </citation>
    <scope>NUCLEOTIDE SEQUENCE</scope>
    <source>
        <strain evidence="2">PL_HMW_Pooled</strain>
    </source>
</reference>
<proteinExistence type="predicted"/>
<evidence type="ECO:0000256" key="1">
    <source>
        <dbReference type="SAM" id="MobiDB-lite"/>
    </source>
</evidence>
<dbReference type="PANTHER" id="PTHR31912:SF34">
    <property type="entry name" value="NOTOCHORD-RELATED PROTEIN"/>
    <property type="match status" value="1"/>
</dbReference>
<sequence length="638" mass="72630">MELRSTARLTSAAITRFQVAYRKLMNAQNTVVKHRLFTSLKAKGIPNADMIELLDEAFKVEDPFSELKSIEDQLEFYSSKYGLVIPKELFLSTRIDNRLDPKTNEFVPTQVNESFQYVPIIETLKLVISKKKNQNIMFEDLASKDDTLRSYVDGDNYKNHPLLKKHKDVLRLCLTEKNKLAIEDLKKPGAHGKVLHKFIRDMKKLGSDDGVKIELHGVPFTLRAVLVTVAADSLAAHDLLGFLSPAGAHRFCRVCMINRPDFRLDGNSEAPRRTPESHDQQVAEVLQRPKASTNYGVKGPCCLNDLPFYHCVGGSVFDAFHDILEGVVPAVLKMVLRDIIYIRGLMSVTDFNIRVASFSYGIPDSKNKPSPNFVTKMLTSHKKLKQTGTQIWCLIRAFPFLVADCVPDGDNHMEIIFTLQNLMLIVFSFEQSYEDLDMLDTLVYKLIDMFASLFVNQEVEEDEVEMDEDENLLDEDISEDDEQQTSRKKKPLKVYLFNKLHHIKHYSEQIKKKWSNRQTVSMAQIFQLSHLWSLLNSADQADEVDFKPGPKMVPEDTTQQHLFEEAGITTFVSTDKAVVRGEEHRPGLFVAFSENNLAQPKFSVISEILRCVYATLVPPEHCAVCLLGLLELYRSTTS</sequence>
<feature type="region of interest" description="Disordered" evidence="1">
    <location>
        <begin position="465"/>
        <end position="486"/>
    </location>
</feature>
<reference evidence="2" key="1">
    <citation type="submission" date="2021-07" db="EMBL/GenBank/DDBJ databases">
        <authorList>
            <person name="Catto M.A."/>
            <person name="Jacobson A."/>
            <person name="Kennedy G."/>
            <person name="Labadie P."/>
            <person name="Hunt B.G."/>
            <person name="Srinivasan R."/>
        </authorList>
    </citation>
    <scope>NUCLEOTIDE SEQUENCE</scope>
    <source>
        <strain evidence="2">PL_HMW_Pooled</strain>
        <tissue evidence="2">Head</tissue>
    </source>
</reference>
<keyword evidence="2" id="KW-0328">Glycosyltransferase</keyword>
<name>A0AAE1LS61_9NEOP</name>
<dbReference type="AlphaFoldDB" id="A0AAE1LS61"/>
<comment type="caution">
    <text evidence="2">The sequence shown here is derived from an EMBL/GenBank/DDBJ whole genome shotgun (WGS) entry which is preliminary data.</text>
</comment>
<evidence type="ECO:0000313" key="2">
    <source>
        <dbReference type="EMBL" id="KAK3929765.1"/>
    </source>
</evidence>
<keyword evidence="2" id="KW-0808">Transferase</keyword>
<evidence type="ECO:0000313" key="3">
    <source>
        <dbReference type="Proteomes" id="UP001219518"/>
    </source>
</evidence>
<dbReference type="GO" id="GO:0016757">
    <property type="term" value="F:glycosyltransferase activity"/>
    <property type="evidence" value="ECO:0007669"/>
    <property type="project" value="UniProtKB-KW"/>
</dbReference>